<accession>A0A8G2BEK4</accession>
<dbReference type="PANTHER" id="PTHR11895">
    <property type="entry name" value="TRANSAMIDASE"/>
    <property type="match status" value="1"/>
</dbReference>
<sequence length="475" mass="49711">MAAFAEYMTHDALALAELIRDGEVSAGDVLDSALERADAVNPTINAIVSRNDGAARGRVAAGLPQGPLAGVPFLLKDLGAMQAGVSMGNGSRLWKDFIGPIDFTYTERVEEAGLVIFGRTNTPELGISWTTEPVVNGPTRNPWNLDHSAGGSSGGAAAAVAAGIVPVAHATDGGGSIRIPAANCGLFGLKPTRARNPAGPVLGEGWSGLSTGHVVSRSVRDSAALLDATQGPAPGDPYAAPVPDGPYLAEVGRDPGRLRVALHLTGLDGTPLNPENKTAAEAAAKLFADLGHEVEEAMPQVDTDALRDALTVIIAGNLWVGISARYQQLDRKPDGEGLEKVTWAWAKHGRERAAADYAAAVATIHKAGRQLAAFYAQYDVMLSTVLRNPPRPLGFLGQDERELDDFIAALGDEMPVTPLANMTGTPAMSLPLAWSNDGLPIGIHVGAAFGREDLLLRLAGQVEQAQPWADRRPEI</sequence>
<keyword evidence="4" id="KW-1185">Reference proteome</keyword>
<evidence type="ECO:0000259" key="2">
    <source>
        <dbReference type="Pfam" id="PF01425"/>
    </source>
</evidence>
<comment type="similarity">
    <text evidence="1">Belongs to the amidase family.</text>
</comment>
<dbReference type="Proteomes" id="UP000198615">
    <property type="component" value="Unassembled WGS sequence"/>
</dbReference>
<proteinExistence type="inferred from homology"/>
<dbReference type="Pfam" id="PF01425">
    <property type="entry name" value="Amidase"/>
    <property type="match status" value="1"/>
</dbReference>
<dbReference type="PANTHER" id="PTHR11895:SF7">
    <property type="entry name" value="GLUTAMYL-TRNA(GLN) AMIDOTRANSFERASE SUBUNIT A, MITOCHONDRIAL"/>
    <property type="match status" value="1"/>
</dbReference>
<dbReference type="AlphaFoldDB" id="A0A8G2BEK4"/>
<feature type="domain" description="Amidase" evidence="2">
    <location>
        <begin position="28"/>
        <end position="456"/>
    </location>
</feature>
<dbReference type="SUPFAM" id="SSF75304">
    <property type="entry name" value="Amidase signature (AS) enzymes"/>
    <property type="match status" value="1"/>
</dbReference>
<dbReference type="PROSITE" id="PS00571">
    <property type="entry name" value="AMIDASES"/>
    <property type="match status" value="1"/>
</dbReference>
<dbReference type="InterPro" id="IPR020556">
    <property type="entry name" value="Amidase_CS"/>
</dbReference>
<dbReference type="InterPro" id="IPR023631">
    <property type="entry name" value="Amidase_dom"/>
</dbReference>
<gene>
    <name evidence="3" type="ORF">SAMN05660686_00624</name>
</gene>
<dbReference type="EMBL" id="FNBW01000001">
    <property type="protein sequence ID" value="SDF18627.1"/>
    <property type="molecule type" value="Genomic_DNA"/>
</dbReference>
<evidence type="ECO:0000313" key="4">
    <source>
        <dbReference type="Proteomes" id="UP000198615"/>
    </source>
</evidence>
<reference evidence="3 4" key="1">
    <citation type="submission" date="2016-10" db="EMBL/GenBank/DDBJ databases">
        <authorList>
            <person name="Varghese N."/>
            <person name="Submissions S."/>
        </authorList>
    </citation>
    <scope>NUCLEOTIDE SEQUENCE [LARGE SCALE GENOMIC DNA]</scope>
    <source>
        <strain evidence="3 4">DSM 18839</strain>
    </source>
</reference>
<organism evidence="3 4">
    <name type="scientific">Thalassobaculum litoreum DSM 18839</name>
    <dbReference type="NCBI Taxonomy" id="1123362"/>
    <lineage>
        <taxon>Bacteria</taxon>
        <taxon>Pseudomonadati</taxon>
        <taxon>Pseudomonadota</taxon>
        <taxon>Alphaproteobacteria</taxon>
        <taxon>Rhodospirillales</taxon>
        <taxon>Thalassobaculaceae</taxon>
        <taxon>Thalassobaculum</taxon>
    </lineage>
</organism>
<protein>
    <submittedName>
        <fullName evidence="3">Amidase</fullName>
    </submittedName>
</protein>
<dbReference type="InterPro" id="IPR036928">
    <property type="entry name" value="AS_sf"/>
</dbReference>
<dbReference type="InterPro" id="IPR000120">
    <property type="entry name" value="Amidase"/>
</dbReference>
<dbReference type="OrthoDB" id="7245165at2"/>
<dbReference type="GO" id="GO:0003824">
    <property type="term" value="F:catalytic activity"/>
    <property type="evidence" value="ECO:0007669"/>
    <property type="project" value="InterPro"/>
</dbReference>
<comment type="caution">
    <text evidence="3">The sequence shown here is derived from an EMBL/GenBank/DDBJ whole genome shotgun (WGS) entry which is preliminary data.</text>
</comment>
<name>A0A8G2BEK4_9PROT</name>
<evidence type="ECO:0000313" key="3">
    <source>
        <dbReference type="EMBL" id="SDF18627.1"/>
    </source>
</evidence>
<dbReference type="Gene3D" id="3.90.1300.10">
    <property type="entry name" value="Amidase signature (AS) domain"/>
    <property type="match status" value="1"/>
</dbReference>
<evidence type="ECO:0000256" key="1">
    <source>
        <dbReference type="ARBA" id="ARBA00009199"/>
    </source>
</evidence>
<dbReference type="RefSeq" id="WP_093148061.1">
    <property type="nucleotide sequence ID" value="NZ_FNBW01000001.1"/>
</dbReference>